<keyword evidence="4" id="KW-1185">Reference proteome</keyword>
<evidence type="ECO:0000313" key="3">
    <source>
        <dbReference type="EMBL" id="MFD1064428.1"/>
    </source>
</evidence>
<accession>A0ABW3N9Q6</accession>
<evidence type="ECO:0000313" key="4">
    <source>
        <dbReference type="Proteomes" id="UP001597041"/>
    </source>
</evidence>
<gene>
    <name evidence="3" type="ORF">ACFQ19_00180</name>
</gene>
<dbReference type="Pfam" id="PF08443">
    <property type="entry name" value="RimK"/>
    <property type="match status" value="1"/>
</dbReference>
<dbReference type="EMBL" id="JBHTKK010000001">
    <property type="protein sequence ID" value="MFD1064428.1"/>
    <property type="molecule type" value="Genomic_DNA"/>
</dbReference>
<comment type="caution">
    <text evidence="3">The sequence shown here is derived from an EMBL/GenBank/DDBJ whole genome shotgun (WGS) entry which is preliminary data.</text>
</comment>
<sequence length="101" mass="11297">MFQKKDRQSYLRNNSNVSTGGDAVDVTDDISPELKTTIRKAMLAIPGLRVCGVDVLIQGDEYHILEINAHAMLTMHHFPWEGEKREVVAKVIDGMFPGTVE</sequence>
<feature type="compositionally biased region" description="Polar residues" evidence="1">
    <location>
        <begin position="10"/>
        <end position="19"/>
    </location>
</feature>
<dbReference type="InterPro" id="IPR013651">
    <property type="entry name" value="ATP-grasp_RimK-type"/>
</dbReference>
<protein>
    <recommendedName>
        <fullName evidence="2">ATP-grasp fold RimK-type domain-containing protein</fullName>
    </recommendedName>
</protein>
<name>A0ABW3N9Q6_9BACI</name>
<organism evidence="3 4">
    <name type="scientific">Oceanobacillus locisalsi</name>
    <dbReference type="NCBI Taxonomy" id="546107"/>
    <lineage>
        <taxon>Bacteria</taxon>
        <taxon>Bacillati</taxon>
        <taxon>Bacillota</taxon>
        <taxon>Bacilli</taxon>
        <taxon>Bacillales</taxon>
        <taxon>Bacillaceae</taxon>
        <taxon>Oceanobacillus</taxon>
    </lineage>
</organism>
<feature type="domain" description="ATP-grasp fold RimK-type" evidence="2">
    <location>
        <begin position="15"/>
        <end position="76"/>
    </location>
</feature>
<dbReference type="Gene3D" id="3.30.470.20">
    <property type="entry name" value="ATP-grasp fold, B domain"/>
    <property type="match status" value="1"/>
</dbReference>
<dbReference type="Proteomes" id="UP001597041">
    <property type="component" value="Unassembled WGS sequence"/>
</dbReference>
<evidence type="ECO:0000256" key="1">
    <source>
        <dbReference type="SAM" id="MobiDB-lite"/>
    </source>
</evidence>
<evidence type="ECO:0000259" key="2">
    <source>
        <dbReference type="Pfam" id="PF08443"/>
    </source>
</evidence>
<feature type="region of interest" description="Disordered" evidence="1">
    <location>
        <begin position="1"/>
        <end position="26"/>
    </location>
</feature>
<dbReference type="RefSeq" id="WP_379589826.1">
    <property type="nucleotide sequence ID" value="NZ_JBHTKK010000001.1"/>
</dbReference>
<dbReference type="SUPFAM" id="SSF56059">
    <property type="entry name" value="Glutathione synthetase ATP-binding domain-like"/>
    <property type="match status" value="1"/>
</dbReference>
<reference evidence="4" key="1">
    <citation type="journal article" date="2019" name="Int. J. Syst. Evol. Microbiol.">
        <title>The Global Catalogue of Microorganisms (GCM) 10K type strain sequencing project: providing services to taxonomists for standard genome sequencing and annotation.</title>
        <authorList>
            <consortium name="The Broad Institute Genomics Platform"/>
            <consortium name="The Broad Institute Genome Sequencing Center for Infectious Disease"/>
            <person name="Wu L."/>
            <person name="Ma J."/>
        </authorList>
    </citation>
    <scope>NUCLEOTIDE SEQUENCE [LARGE SCALE GENOMIC DNA]</scope>
    <source>
        <strain evidence="4">CCUG 56608</strain>
    </source>
</reference>
<proteinExistence type="predicted"/>